<sequence length="1834" mass="184145">MFYSTQILARKGPLGLVWIAAHMDRGLKRSQIYEASIPGTVDVLLSPEAPLALRLSGQLLLGVCRIYSHKVTFLFQDCQNALVKIRLARPEQLAALTKAVAGAKGRRRGGAAGADAPVHTLPLESITLPDDLDELQLLAGDNFDLRPLQPGTALEAMLEEMQQGGPPGGARRRRASMGISLAVSSETGFQEGCSLGLLFAPSTHFTGAGVGDSGDVEMEVFEDAGAPFQFDLEEVEIERLRAVPASEASGGAADLAALLGGELSAGGRMRGGASIVGDDEDTRSGSPSSGLTVAASRERESAGLSVDRRKSTATAATMATGGRGAVKTSEPRLGELLPDLGLSAGAGDLDLDLAMDLGISDEQREGDDGGDATTPSKAPGVSGTRQRAAVSAGDAATGGDAAGAATTSALRTGIAAAAAVSRGVSFPVEEIRAAMEAADRAAARMDPYDLPHGADVDVVGHEGVAPADSTLAAPPKEDNVAPQDPLPRREGAEQTEQRGATPTPVYQDKDGIDAMEMDVGDGGAAAVPPTEGAMDAARTVYGAASLHVSIGAVQQSASQRMISNVQAEAGIGVEAGNSQARDAAGVHSLGSSGSHGPPGGPPSSAGGQAAGNDSAFQAVGPIMSTGAAMSSGGGGGGGGSAAATASINSGAGATALNEEEQAPAAVPAAPLPRMLTRRAAAAALPIEPVATAAAAIVIAAVDQGALEDQQSSPPQARALMGRRRGAHVVAGRSIELDEEGLTLKTAQLREWIQDRSEILDQTRLMKLSSSAAAEPTALRPRHHLQTAKRRRVATNGSFVALMHARAELEMNGVMPSGQDVLNSAESVAVGFWQPPMRDPGRSDVGRRITLQRSVGAAVPLAPSIQALFRVAVGQMAPQYALQMGAAAAAGPMGRARAPSGAGGCAPSDAGAAAVCPAPSWRMAPAGLAGAGTPTRGVGTTADVSPPSGNTMGVGGTGDNVVARGTPSMQRHGASPAQGLIGGASAGAAMPMEVFSAGTAGGSRGGVTASGGLLGRRSDGDVRGVERGDEEVGQGVEEEARAGTPVGRIGAALGRAAAGTSAGGASRQGSGHRDEGPAGSGRQLRVVLFPAREEEDEAALMMEDVRERENEGANLADGLHGGPAHAAVAAAATAAAAATSEVSFGHTESDKENNPVELNEDAGKEDLPPRQGALGTPAHRQPLALQQQTQQYLSTPRRATGGITAAASAGRMQGPGGRAAAAAGAASGASAAAAEEGSRGQQQEGVWGLDSGYGGGAVAEAMDVDGEGHNAVVRAEQGLAGGMDMNFGPADFAHGQIRSRGSQRTSAASAPSAQQAAEGSGAANAGAAAGAQGPAPQLATPLGSRRQVPGSAMRLRSQTRSQPSAQQGGHQHHAVGLVAGTPLGVGAGGAGNESMSHSEGLGLGSMLQRRQRPRFIDDDGVDSGGGEAGCGGSGGGYNGYSPGALSAGRSASQHGAGSKGRLCRSNLDSIQEEVQAGGTPVHLAAAGPGPGAAQPVSDGRLTSIDPHTTGALRTALASGSGLMSDVDWSREQDESLATRTFQAFDIVARAAAVAAVAAAEIDGARPGLVSESGGTSQQPYNEGGVSEADVLPLGLELLRRPFGCAFSRQSQRQFSQPVARKLHELETAGEGAAAAVAEAGTQHPTQLRSDGDSDGVDMGAQQWAHQTSTQETGGNVLPTQWRPGANLGGSQGDRPPWSQALLFRGASGSGAGGNQATGCAAGAVQLSVMTRDRRRKDAARCFYDMLVLNNRGLVNLQQDASARASRHETGVAAGATAAGPAADAGVGAAPGLNVEIEAGNVADDDDNVVPIVWVTLTQAGVEAARQRLLQRPAPQ</sequence>
<comment type="subcellular location">
    <subcellularLocation>
        <location evidence="1">Nucleus</location>
    </subcellularLocation>
</comment>
<gene>
    <name evidence="6" type="ORF">VaNZ11_002223</name>
</gene>
<feature type="domain" description="Rad21/Rec8-like protein N-terminal" evidence="5">
    <location>
        <begin position="1"/>
        <end position="89"/>
    </location>
</feature>
<feature type="region of interest" description="Disordered" evidence="3">
    <location>
        <begin position="1005"/>
        <end position="1082"/>
    </location>
</feature>
<dbReference type="EMBL" id="BSDZ01000005">
    <property type="protein sequence ID" value="GLI60160.1"/>
    <property type="molecule type" value="Genomic_DNA"/>
</dbReference>
<reference evidence="6 7" key="1">
    <citation type="journal article" date="2023" name="IScience">
        <title>Expanded male sex-determining region conserved during the evolution of homothallism in the green alga Volvox.</title>
        <authorList>
            <person name="Yamamoto K."/>
            <person name="Matsuzaki R."/>
            <person name="Mahakham W."/>
            <person name="Heman W."/>
            <person name="Sekimoto H."/>
            <person name="Kawachi M."/>
            <person name="Minakuchi Y."/>
            <person name="Toyoda A."/>
            <person name="Nozaki H."/>
        </authorList>
    </citation>
    <scope>NUCLEOTIDE SEQUENCE [LARGE SCALE GENOMIC DNA]</scope>
    <source>
        <strain evidence="6 7">NIES-4468</strain>
    </source>
</reference>
<evidence type="ECO:0008006" key="8">
    <source>
        <dbReference type="Google" id="ProtNLM"/>
    </source>
</evidence>
<feature type="compositionally biased region" description="Basic and acidic residues" evidence="3">
    <location>
        <begin position="486"/>
        <end position="496"/>
    </location>
</feature>
<feature type="region of interest" description="Disordered" evidence="3">
    <location>
        <begin position="1140"/>
        <end position="1176"/>
    </location>
</feature>
<feature type="region of interest" description="Disordered" evidence="3">
    <location>
        <begin position="930"/>
        <end position="954"/>
    </location>
</feature>
<accession>A0ABQ5RRH2</accession>
<dbReference type="PANTHER" id="PTHR12585">
    <property type="entry name" value="SCC1 / RAD21 FAMILY MEMBER"/>
    <property type="match status" value="1"/>
</dbReference>
<evidence type="ECO:0000313" key="6">
    <source>
        <dbReference type="EMBL" id="GLI60160.1"/>
    </source>
</evidence>
<dbReference type="Pfam" id="PF04824">
    <property type="entry name" value="Rad21_Rec8"/>
    <property type="match status" value="1"/>
</dbReference>
<name>A0ABQ5RRH2_9CHLO</name>
<proteinExistence type="predicted"/>
<feature type="region of interest" description="Disordered" evidence="3">
    <location>
        <begin position="1565"/>
        <end position="1584"/>
    </location>
</feature>
<feature type="compositionally biased region" description="Low complexity" evidence="3">
    <location>
        <begin position="388"/>
        <end position="401"/>
    </location>
</feature>
<feature type="region of interest" description="Disordered" evidence="3">
    <location>
        <begin position="1285"/>
        <end position="1370"/>
    </location>
</feature>
<feature type="region of interest" description="Disordered" evidence="3">
    <location>
        <begin position="466"/>
        <end position="511"/>
    </location>
</feature>
<protein>
    <recommendedName>
        <fullName evidence="8">Rad21/Rec8-like protein N-terminal domain-containing protein</fullName>
    </recommendedName>
</protein>
<feature type="region of interest" description="Disordered" evidence="3">
    <location>
        <begin position="270"/>
        <end position="331"/>
    </location>
</feature>
<organism evidence="6 7">
    <name type="scientific">Volvox africanus</name>
    <dbReference type="NCBI Taxonomy" id="51714"/>
    <lineage>
        <taxon>Eukaryota</taxon>
        <taxon>Viridiplantae</taxon>
        <taxon>Chlorophyta</taxon>
        <taxon>core chlorophytes</taxon>
        <taxon>Chlorophyceae</taxon>
        <taxon>CS clade</taxon>
        <taxon>Chlamydomonadales</taxon>
        <taxon>Volvocaceae</taxon>
        <taxon>Volvox</taxon>
    </lineage>
</organism>
<evidence type="ECO:0000256" key="1">
    <source>
        <dbReference type="ARBA" id="ARBA00004123"/>
    </source>
</evidence>
<keyword evidence="2" id="KW-0539">Nucleus</keyword>
<feature type="compositionally biased region" description="Low complexity" evidence="3">
    <location>
        <begin position="1046"/>
        <end position="1068"/>
    </location>
</feature>
<dbReference type="InterPro" id="IPR039781">
    <property type="entry name" value="Rad21/Rec8-like"/>
</dbReference>
<dbReference type="InterPro" id="IPR006910">
    <property type="entry name" value="Rad21_Rec8_N"/>
</dbReference>
<comment type="caution">
    <text evidence="6">The sequence shown here is derived from an EMBL/GenBank/DDBJ whole genome shotgun (WGS) entry which is preliminary data.</text>
</comment>
<dbReference type="PANTHER" id="PTHR12585:SF69">
    <property type="entry name" value="FI11703P"/>
    <property type="match status" value="1"/>
</dbReference>
<evidence type="ECO:0000259" key="4">
    <source>
        <dbReference type="Pfam" id="PF04824"/>
    </source>
</evidence>
<evidence type="ECO:0000313" key="7">
    <source>
        <dbReference type="Proteomes" id="UP001165090"/>
    </source>
</evidence>
<keyword evidence="7" id="KW-1185">Reference proteome</keyword>
<evidence type="ECO:0000256" key="2">
    <source>
        <dbReference type="ARBA" id="ARBA00023242"/>
    </source>
</evidence>
<feature type="compositionally biased region" description="Low complexity" evidence="3">
    <location>
        <begin position="1305"/>
        <end position="1340"/>
    </location>
</feature>
<feature type="region of interest" description="Disordered" evidence="3">
    <location>
        <begin position="579"/>
        <end position="613"/>
    </location>
</feature>
<evidence type="ECO:0000256" key="3">
    <source>
        <dbReference type="SAM" id="MobiDB-lite"/>
    </source>
</evidence>
<dbReference type="InterPro" id="IPR023093">
    <property type="entry name" value="ScpA-like_C"/>
</dbReference>
<dbReference type="Pfam" id="PF04825">
    <property type="entry name" value="Rad21_Rec8_N"/>
    <property type="match status" value="1"/>
</dbReference>
<feature type="compositionally biased region" description="Basic and acidic residues" evidence="3">
    <location>
        <begin position="296"/>
        <end position="310"/>
    </location>
</feature>
<dbReference type="InterPro" id="IPR006909">
    <property type="entry name" value="Rad21/Rec8_C_eu"/>
</dbReference>
<feature type="region of interest" description="Disordered" evidence="3">
    <location>
        <begin position="361"/>
        <end position="401"/>
    </location>
</feature>
<evidence type="ECO:0000259" key="5">
    <source>
        <dbReference type="Pfam" id="PF04825"/>
    </source>
</evidence>
<dbReference type="Gene3D" id="1.10.10.580">
    <property type="entry name" value="Structural maintenance of chromosome 1. Chain E"/>
    <property type="match status" value="1"/>
</dbReference>
<feature type="compositionally biased region" description="Polar residues" evidence="3">
    <location>
        <begin position="1355"/>
        <end position="1368"/>
    </location>
</feature>
<feature type="domain" description="Rad21/Rec8-like protein C-terminal eukaryotic" evidence="4">
    <location>
        <begin position="1721"/>
        <end position="1759"/>
    </location>
</feature>
<feature type="compositionally biased region" description="Low complexity" evidence="3">
    <location>
        <begin position="602"/>
        <end position="611"/>
    </location>
</feature>
<feature type="compositionally biased region" description="Basic and acidic residues" evidence="3">
    <location>
        <begin position="1015"/>
        <end position="1026"/>
    </location>
</feature>
<feature type="compositionally biased region" description="Low complexity" evidence="3">
    <location>
        <begin position="583"/>
        <end position="595"/>
    </location>
</feature>
<dbReference type="Proteomes" id="UP001165090">
    <property type="component" value="Unassembled WGS sequence"/>
</dbReference>